<dbReference type="Gene3D" id="2.30.110.10">
    <property type="entry name" value="Electron Transport, Fmn-binding Protein, Chain A"/>
    <property type="match status" value="1"/>
</dbReference>
<evidence type="ECO:0000313" key="2">
    <source>
        <dbReference type="Proteomes" id="UP000294656"/>
    </source>
</evidence>
<dbReference type="AlphaFoldDB" id="A0A4R6M7K0"/>
<gene>
    <name evidence="1" type="ORF">DFP79_2170</name>
</gene>
<protein>
    <recommendedName>
        <fullName evidence="3">Nitroimidazol reductase NimA-like FMN-containing flavoprotein (Pyridoxamine 5'-phosphate oxidase superfamily)</fullName>
    </recommendedName>
</protein>
<dbReference type="Proteomes" id="UP000294656">
    <property type="component" value="Unassembled WGS sequence"/>
</dbReference>
<dbReference type="OrthoDB" id="116031at2"/>
<name>A0A4R6M7K0_9GAMM</name>
<sequence>MKQSTPQLNQSMKTDLSTVKRGPNRALYDTETVYKILDETLIGHIAQTKDEQVFVTPTCHWRDGEYLYWHAHSKARNVRDSVKEEKKVCINICALDGLVLARSAFHHSVNYRSVSLFGIPEQIDNYDEKVRQFKNMLDKVSPNRWDSLRPITETEVKATGLARIKIEEASVKMRDEGVNDDAEDMDWPVWAGVLPLKRTWDAPLQDSDSRQKLDLTQPTPPLAF</sequence>
<dbReference type="InterPro" id="IPR024747">
    <property type="entry name" value="Pyridox_Oxase-rel"/>
</dbReference>
<organism evidence="1 2">
    <name type="scientific">Marinomonas balearica</name>
    <dbReference type="NCBI Taxonomy" id="491947"/>
    <lineage>
        <taxon>Bacteria</taxon>
        <taxon>Pseudomonadati</taxon>
        <taxon>Pseudomonadota</taxon>
        <taxon>Gammaproteobacteria</taxon>
        <taxon>Oceanospirillales</taxon>
        <taxon>Oceanospirillaceae</taxon>
        <taxon>Marinomonas</taxon>
    </lineage>
</organism>
<dbReference type="PANTHER" id="PTHR34071">
    <property type="entry name" value="5-NITROIMIDAZOLE ANTIBIOTICS RESISTANCE PROTEIN, NIMA-FAMILY-RELATED PROTEIN-RELATED"/>
    <property type="match status" value="1"/>
</dbReference>
<evidence type="ECO:0008006" key="3">
    <source>
        <dbReference type="Google" id="ProtNLM"/>
    </source>
</evidence>
<dbReference type="RefSeq" id="WP_133503935.1">
    <property type="nucleotide sequence ID" value="NZ_SNXC01000012.1"/>
</dbReference>
<dbReference type="SUPFAM" id="SSF50475">
    <property type="entry name" value="FMN-binding split barrel"/>
    <property type="match status" value="1"/>
</dbReference>
<keyword evidence="2" id="KW-1185">Reference proteome</keyword>
<comment type="caution">
    <text evidence="1">The sequence shown here is derived from an EMBL/GenBank/DDBJ whole genome shotgun (WGS) entry which is preliminary data.</text>
</comment>
<evidence type="ECO:0000313" key="1">
    <source>
        <dbReference type="EMBL" id="TDO97353.1"/>
    </source>
</evidence>
<dbReference type="PANTHER" id="PTHR34071:SF2">
    <property type="entry name" value="FLAVIN-NUCLEOTIDE-BINDING PROTEIN"/>
    <property type="match status" value="1"/>
</dbReference>
<dbReference type="InterPro" id="IPR012349">
    <property type="entry name" value="Split_barrel_FMN-bd"/>
</dbReference>
<proteinExistence type="predicted"/>
<dbReference type="Pfam" id="PF12900">
    <property type="entry name" value="Pyridox_ox_2"/>
    <property type="match status" value="1"/>
</dbReference>
<dbReference type="EMBL" id="SNXC01000012">
    <property type="protein sequence ID" value="TDO97353.1"/>
    <property type="molecule type" value="Genomic_DNA"/>
</dbReference>
<reference evidence="1 2" key="1">
    <citation type="submission" date="2019-03" db="EMBL/GenBank/DDBJ databases">
        <title>Genomic Encyclopedia of Type Strains, Phase III (KMG-III): the genomes of soil and plant-associated and newly described type strains.</title>
        <authorList>
            <person name="Whitman W."/>
        </authorList>
    </citation>
    <scope>NUCLEOTIDE SEQUENCE [LARGE SCALE GENOMIC DNA]</scope>
    <source>
        <strain evidence="1 2">CECT 7378</strain>
    </source>
</reference>
<accession>A0A4R6M7K0</accession>